<name>A0A8H3F994_9LECA</name>
<dbReference type="AlphaFoldDB" id="A0A8H3F994"/>
<reference evidence="2" key="1">
    <citation type="submission" date="2021-03" db="EMBL/GenBank/DDBJ databases">
        <authorList>
            <person name="Tagirdzhanova G."/>
        </authorList>
    </citation>
    <scope>NUCLEOTIDE SEQUENCE</scope>
</reference>
<evidence type="ECO:0000313" key="3">
    <source>
        <dbReference type="Proteomes" id="UP000664203"/>
    </source>
</evidence>
<proteinExistence type="predicted"/>
<accession>A0A8H3F994</accession>
<dbReference type="OrthoDB" id="5365789at2759"/>
<comment type="caution">
    <text evidence="2">The sequence shown here is derived from an EMBL/GenBank/DDBJ whole genome shotgun (WGS) entry which is preliminary data.</text>
</comment>
<evidence type="ECO:0000256" key="1">
    <source>
        <dbReference type="SAM" id="Phobius"/>
    </source>
</evidence>
<feature type="transmembrane region" description="Helical" evidence="1">
    <location>
        <begin position="6"/>
        <end position="26"/>
    </location>
</feature>
<keyword evidence="1" id="KW-0812">Transmembrane</keyword>
<keyword evidence="1" id="KW-1133">Transmembrane helix</keyword>
<organism evidence="2 3">
    <name type="scientific">Alectoria fallacina</name>
    <dbReference type="NCBI Taxonomy" id="1903189"/>
    <lineage>
        <taxon>Eukaryota</taxon>
        <taxon>Fungi</taxon>
        <taxon>Dikarya</taxon>
        <taxon>Ascomycota</taxon>
        <taxon>Pezizomycotina</taxon>
        <taxon>Lecanoromycetes</taxon>
        <taxon>OSLEUM clade</taxon>
        <taxon>Lecanoromycetidae</taxon>
        <taxon>Lecanorales</taxon>
        <taxon>Lecanorineae</taxon>
        <taxon>Parmeliaceae</taxon>
        <taxon>Alectoria</taxon>
    </lineage>
</organism>
<dbReference type="Proteomes" id="UP000664203">
    <property type="component" value="Unassembled WGS sequence"/>
</dbReference>
<protein>
    <submittedName>
        <fullName evidence="2">Uncharacterized protein</fullName>
    </submittedName>
</protein>
<evidence type="ECO:0000313" key="2">
    <source>
        <dbReference type="EMBL" id="CAF9917848.1"/>
    </source>
</evidence>
<sequence length="196" mass="21759">MTRQSGFYKLSIFLLFQGHSVGYILIWKQSPTLRTLGGDIRINSTLQSISTNSTLNAESGQVSDPNLPLFVIDWNFDAQRVDGADLFTAILDAMVTTAAHDEAEDCPYIYGVSLSGDTVLNIHDTTIFDPPAQKLSYGILLNSMSLIAKRVFLAQRRFAEIEFRLQWSGQTFAEGFIMKIGNALRNGTIGMAAERR</sequence>
<gene>
    <name evidence="2" type="ORF">ALECFALPRED_000382</name>
</gene>
<keyword evidence="1" id="KW-0472">Membrane</keyword>
<dbReference type="EMBL" id="CAJPDR010000104">
    <property type="protein sequence ID" value="CAF9917848.1"/>
    <property type="molecule type" value="Genomic_DNA"/>
</dbReference>
<keyword evidence="3" id="KW-1185">Reference proteome</keyword>